<reference evidence="2" key="1">
    <citation type="submission" date="2017-05" db="EMBL/GenBank/DDBJ databases">
        <title>Dechlorination kinetics govern the competition between two new strains of the genus Sulfurospirillum.</title>
        <authorList>
            <person name="Buttet G.F."/>
            <person name="Murray A.M."/>
            <person name="Goris T."/>
            <person name="Burion M."/>
            <person name="Lin B."/>
            <person name="Rolle M."/>
            <person name="Maillard J."/>
        </authorList>
    </citation>
    <scope>NUCLEOTIDE SEQUENCE [LARGE SCALE GENOMIC DNA]</scope>
    <source>
        <strain evidence="2">SL2-1</strain>
    </source>
</reference>
<accession>A0A1Y0HJ73</accession>
<evidence type="ECO:0000313" key="2">
    <source>
        <dbReference type="Proteomes" id="UP000196005"/>
    </source>
</evidence>
<sequence>MKTKEQLFNYIRNHTQWHIEDKELHIAIPLYIKSAYELYNTSIDGFGVLFAKVKENSFDVRMHYNAVKKLETLCPCRVVLVFEKLKPTVQKSLMSKQVPFIVVDSQIFMPFAFTQVQTPSVSPAKQYQKLSPNADLILIGYLDEQIQNGMMIKEVACLIQTELRATSIGLDILASLGYLHIEKEGVSKKVYFISRAEVYEKLEKEAVSPLKYVVYSKVLPHLEIFFSGYSALAHYSSLMDDSLKTIAVAPLPNKSTQLDEIACDRDDAQYMIEVWDRNPAIFSKNQAIHPLYLLRYFRHNEDERTQEALKNIKAIYKGNL</sequence>
<proteinExistence type="predicted"/>
<dbReference type="RefSeq" id="WP_087438158.1">
    <property type="nucleotide sequence ID" value="NZ_CP021416.1"/>
</dbReference>
<dbReference type="Proteomes" id="UP000196005">
    <property type="component" value="Chromosome"/>
</dbReference>
<evidence type="ECO:0008006" key="3">
    <source>
        <dbReference type="Google" id="ProtNLM"/>
    </source>
</evidence>
<evidence type="ECO:0000313" key="1">
    <source>
        <dbReference type="EMBL" id="ARU48159.1"/>
    </source>
</evidence>
<dbReference type="OrthoDB" id="2004745at2"/>
<dbReference type="AlphaFoldDB" id="A0A1Y0HJ73"/>
<name>A0A1Y0HJ73_9BACT</name>
<dbReference type="KEGG" id="suls:Sdiek1_0993"/>
<organism evidence="1 2">
    <name type="scientific">Sulfurospirillum diekertiae</name>
    <dbReference type="NCBI Taxonomy" id="1854492"/>
    <lineage>
        <taxon>Bacteria</taxon>
        <taxon>Pseudomonadati</taxon>
        <taxon>Campylobacterota</taxon>
        <taxon>Epsilonproteobacteria</taxon>
        <taxon>Campylobacterales</taxon>
        <taxon>Sulfurospirillaceae</taxon>
        <taxon>Sulfurospirillum</taxon>
    </lineage>
</organism>
<gene>
    <name evidence="1" type="ORF">Sdiek1_0993</name>
</gene>
<keyword evidence="2" id="KW-1185">Reference proteome</keyword>
<protein>
    <recommendedName>
        <fullName evidence="3">MarR family transcriptional regulator</fullName>
    </recommendedName>
</protein>
<dbReference type="EMBL" id="CP021416">
    <property type="protein sequence ID" value="ARU48159.1"/>
    <property type="molecule type" value="Genomic_DNA"/>
</dbReference>